<accession>A0A9P6U6W3</accession>
<proteinExistence type="predicted"/>
<sequence length="520" mass="61282">MRWDKWLDKKPELGTTFYYTKHDFKLVHSRRLHLELTGQLLRRTLARRDYKRAYRLYCILISSREISEDLVWKIGAELLRQKKEYEPLCVRFLQQVFAKATYCRESILLETTLYQLRCGKIEEAQRTLDPHLDMSPYDRNPLLQGYAGVVQYALWNMAVQEKRRSKPLSQQSDDWETSKGLSQGYKDHSIIVSATDQGDEEDDWLDGEDEDDAPPELIQLNARISRHRSLATELLKRSLEMDRKNDMFLIYLFRLTCGKIDWAGLGKKAISRTRKAAMLEMKGFLKQFYNKNNDSLLSLRLLAALENRREQRTLELILKHDPATDSLLYVRPLLRILKRQIPEEQEAIAARIEQEGFDNTMAFITHNHWHRWDYRENDPMSLLDWLDKQIPSTLGARWNGRRTAAYPRINPTEQADTCNRAYFKTQAALSRHQPDVKYFRPILQLLLTRAEFGVMTDWEEKEIVRISRLFCFCSFYCRRVATHQEVSLPRDISGFDRIAIGEQPCWYSAVASILSREDEP</sequence>
<gene>
    <name evidence="1" type="ORF">BG011_000311</name>
</gene>
<evidence type="ECO:0000313" key="1">
    <source>
        <dbReference type="EMBL" id="KAG0262114.1"/>
    </source>
</evidence>
<dbReference type="Proteomes" id="UP000726737">
    <property type="component" value="Unassembled WGS sequence"/>
</dbReference>
<keyword evidence="2" id="KW-1185">Reference proteome</keyword>
<protein>
    <submittedName>
        <fullName evidence="1">Uncharacterized protein</fullName>
    </submittedName>
</protein>
<dbReference type="GO" id="GO:0001181">
    <property type="term" value="F:RNA polymerase I general transcription initiation factor activity"/>
    <property type="evidence" value="ECO:0007669"/>
    <property type="project" value="InterPro"/>
</dbReference>
<dbReference type="GO" id="GO:0001164">
    <property type="term" value="F:RNA polymerase I core promoter sequence-specific DNA binding"/>
    <property type="evidence" value="ECO:0007669"/>
    <property type="project" value="InterPro"/>
</dbReference>
<evidence type="ECO:0000313" key="2">
    <source>
        <dbReference type="Proteomes" id="UP000726737"/>
    </source>
</evidence>
<reference evidence="1" key="1">
    <citation type="journal article" date="2020" name="Fungal Divers.">
        <title>Resolving the Mortierellaceae phylogeny through synthesis of multi-gene phylogenetics and phylogenomics.</title>
        <authorList>
            <person name="Vandepol N."/>
            <person name="Liber J."/>
            <person name="Desiro A."/>
            <person name="Na H."/>
            <person name="Kennedy M."/>
            <person name="Barry K."/>
            <person name="Grigoriev I.V."/>
            <person name="Miller A.N."/>
            <person name="O'Donnell K."/>
            <person name="Stajich J.E."/>
            <person name="Bonito G."/>
        </authorList>
    </citation>
    <scope>NUCLEOTIDE SEQUENCE</scope>
    <source>
        <strain evidence="1">KOD948</strain>
    </source>
</reference>
<dbReference type="AlphaFoldDB" id="A0A9P6U6W3"/>
<dbReference type="InterPro" id="IPR007224">
    <property type="entry name" value="TIF_Rrn11"/>
</dbReference>
<dbReference type="OrthoDB" id="2159786at2759"/>
<name>A0A9P6U6W3_9FUNG</name>
<comment type="caution">
    <text evidence="1">The sequence shown here is derived from an EMBL/GenBank/DDBJ whole genome shotgun (WGS) entry which is preliminary data.</text>
</comment>
<dbReference type="Pfam" id="PF04090">
    <property type="entry name" value="Rrn11"/>
    <property type="match status" value="1"/>
</dbReference>
<dbReference type="EMBL" id="JAAAJA010000106">
    <property type="protein sequence ID" value="KAG0262114.1"/>
    <property type="molecule type" value="Genomic_DNA"/>
</dbReference>
<organism evidence="1 2">
    <name type="scientific">Mortierella polycephala</name>
    <dbReference type="NCBI Taxonomy" id="41804"/>
    <lineage>
        <taxon>Eukaryota</taxon>
        <taxon>Fungi</taxon>
        <taxon>Fungi incertae sedis</taxon>
        <taxon>Mucoromycota</taxon>
        <taxon>Mortierellomycotina</taxon>
        <taxon>Mortierellomycetes</taxon>
        <taxon>Mortierellales</taxon>
        <taxon>Mortierellaceae</taxon>
        <taxon>Mortierella</taxon>
    </lineage>
</organism>